<organism evidence="2 3">
    <name type="scientific">Araneus ventricosus</name>
    <name type="common">Orbweaver spider</name>
    <name type="synonym">Epeira ventricosa</name>
    <dbReference type="NCBI Taxonomy" id="182803"/>
    <lineage>
        <taxon>Eukaryota</taxon>
        <taxon>Metazoa</taxon>
        <taxon>Ecdysozoa</taxon>
        <taxon>Arthropoda</taxon>
        <taxon>Chelicerata</taxon>
        <taxon>Arachnida</taxon>
        <taxon>Araneae</taxon>
        <taxon>Araneomorphae</taxon>
        <taxon>Entelegynae</taxon>
        <taxon>Araneoidea</taxon>
        <taxon>Araneidae</taxon>
        <taxon>Araneus</taxon>
    </lineage>
</organism>
<gene>
    <name evidence="2" type="ORF">AVEN_8992_1</name>
</gene>
<feature type="compositionally biased region" description="Basic and acidic residues" evidence="1">
    <location>
        <begin position="47"/>
        <end position="64"/>
    </location>
</feature>
<evidence type="ECO:0000313" key="3">
    <source>
        <dbReference type="Proteomes" id="UP000499080"/>
    </source>
</evidence>
<dbReference type="AlphaFoldDB" id="A0A4Y2DPI4"/>
<proteinExistence type="predicted"/>
<feature type="region of interest" description="Disordered" evidence="1">
    <location>
        <begin position="47"/>
        <end position="71"/>
    </location>
</feature>
<keyword evidence="3" id="KW-1185">Reference proteome</keyword>
<name>A0A4Y2DPI4_ARAVE</name>
<accession>A0A4Y2DPI4</accession>
<dbReference type="EMBL" id="BGPR01000409">
    <property type="protein sequence ID" value="GBM18691.1"/>
    <property type="molecule type" value="Genomic_DNA"/>
</dbReference>
<evidence type="ECO:0000313" key="2">
    <source>
        <dbReference type="EMBL" id="GBM18691.1"/>
    </source>
</evidence>
<reference evidence="2 3" key="1">
    <citation type="journal article" date="2019" name="Sci. Rep.">
        <title>Orb-weaving spider Araneus ventricosus genome elucidates the spidroin gene catalogue.</title>
        <authorList>
            <person name="Kono N."/>
            <person name="Nakamura H."/>
            <person name="Ohtoshi R."/>
            <person name="Moran D.A.P."/>
            <person name="Shinohara A."/>
            <person name="Yoshida Y."/>
            <person name="Fujiwara M."/>
            <person name="Mori M."/>
            <person name="Tomita M."/>
            <person name="Arakawa K."/>
        </authorList>
    </citation>
    <scope>NUCLEOTIDE SEQUENCE [LARGE SCALE GENOMIC DNA]</scope>
</reference>
<evidence type="ECO:0000256" key="1">
    <source>
        <dbReference type="SAM" id="MobiDB-lite"/>
    </source>
</evidence>
<dbReference type="Proteomes" id="UP000499080">
    <property type="component" value="Unassembled WGS sequence"/>
</dbReference>
<feature type="non-terminal residue" evidence="2">
    <location>
        <position position="71"/>
    </location>
</feature>
<comment type="caution">
    <text evidence="2">The sequence shown here is derived from an EMBL/GenBank/DDBJ whole genome shotgun (WGS) entry which is preliminary data.</text>
</comment>
<protein>
    <submittedName>
        <fullName evidence="2">Uncharacterized protein</fullName>
    </submittedName>
</protein>
<sequence length="71" mass="8070">MQFLPSFLGLPKPTKNLKEYCLLDFAPKSYHVPIARGFVRWLQHSRETPVDDRKVKGSGLDRDLSTVPTGN</sequence>